<dbReference type="AlphaFoldDB" id="A0A1H5S6S0"/>
<evidence type="ECO:0000256" key="8">
    <source>
        <dbReference type="ARBA" id="ARBA00022824"/>
    </source>
</evidence>
<evidence type="ECO:0000256" key="3">
    <source>
        <dbReference type="ARBA" id="ARBA00006739"/>
    </source>
</evidence>
<dbReference type="SUPFAM" id="SSF52172">
    <property type="entry name" value="CheY-like"/>
    <property type="match status" value="1"/>
</dbReference>
<dbReference type="OrthoDB" id="952827at2"/>
<dbReference type="GO" id="GO:0006487">
    <property type="term" value="P:protein N-linked glycosylation"/>
    <property type="evidence" value="ECO:0007669"/>
    <property type="project" value="TreeGrafter"/>
</dbReference>
<keyword evidence="5" id="KW-0328">Glycosyltransferase</keyword>
<gene>
    <name evidence="15" type="ORF">SAMN04488130_101171</name>
</gene>
<evidence type="ECO:0000256" key="11">
    <source>
        <dbReference type="ARBA" id="ARBA00023136"/>
    </source>
</evidence>
<dbReference type="PROSITE" id="PS50110">
    <property type="entry name" value="RESPONSE_REGULATORY"/>
    <property type="match status" value="1"/>
</dbReference>
<dbReference type="InterPro" id="IPR029044">
    <property type="entry name" value="Nucleotide-diphossugar_trans"/>
</dbReference>
<evidence type="ECO:0000259" key="14">
    <source>
        <dbReference type="PROSITE" id="PS50110"/>
    </source>
</evidence>
<reference evidence="16" key="1">
    <citation type="submission" date="2016-10" db="EMBL/GenBank/DDBJ databases">
        <authorList>
            <person name="Varghese N."/>
            <person name="Submissions S."/>
        </authorList>
    </citation>
    <scope>NUCLEOTIDE SEQUENCE [LARGE SCALE GENOMIC DNA]</scope>
    <source>
        <strain evidence="16">CGMCC 1.9230</strain>
    </source>
</reference>
<keyword evidence="9" id="KW-0735">Signal-anchor</keyword>
<protein>
    <recommendedName>
        <fullName evidence="4">dolichyl-phosphate beta-glucosyltransferase</fullName>
        <ecNumber evidence="4">2.4.1.117</ecNumber>
    </recommendedName>
</protein>
<evidence type="ECO:0000256" key="13">
    <source>
        <dbReference type="PROSITE-ProRule" id="PRU00169"/>
    </source>
</evidence>
<organism evidence="15 16">
    <name type="scientific">Flavobacterium urumqiense</name>
    <dbReference type="NCBI Taxonomy" id="935224"/>
    <lineage>
        <taxon>Bacteria</taxon>
        <taxon>Pseudomonadati</taxon>
        <taxon>Bacteroidota</taxon>
        <taxon>Flavobacteriia</taxon>
        <taxon>Flavobacteriales</taxon>
        <taxon>Flavobacteriaceae</taxon>
        <taxon>Flavobacterium</taxon>
    </lineage>
</organism>
<dbReference type="InterPro" id="IPR011006">
    <property type="entry name" value="CheY-like_superfamily"/>
</dbReference>
<evidence type="ECO:0000256" key="5">
    <source>
        <dbReference type="ARBA" id="ARBA00022676"/>
    </source>
</evidence>
<evidence type="ECO:0000256" key="7">
    <source>
        <dbReference type="ARBA" id="ARBA00022692"/>
    </source>
</evidence>
<keyword evidence="6" id="KW-0808">Transferase</keyword>
<keyword evidence="10" id="KW-1133">Transmembrane helix</keyword>
<dbReference type="EC" id="2.4.1.117" evidence="4"/>
<comment type="similarity">
    <text evidence="3">Belongs to the glycosyltransferase 2 family.</text>
</comment>
<dbReference type="InterPro" id="IPR001173">
    <property type="entry name" value="Glyco_trans_2-like"/>
</dbReference>
<dbReference type="GO" id="GO:0000160">
    <property type="term" value="P:phosphorelay signal transduction system"/>
    <property type="evidence" value="ECO:0007669"/>
    <property type="project" value="InterPro"/>
</dbReference>
<dbReference type="PANTHER" id="PTHR10859:SF91">
    <property type="entry name" value="DOLICHYL-PHOSPHATE BETA-GLUCOSYLTRANSFERASE"/>
    <property type="match status" value="1"/>
</dbReference>
<accession>A0A1H5S6S0</accession>
<evidence type="ECO:0000313" key="15">
    <source>
        <dbReference type="EMBL" id="SEF46084.1"/>
    </source>
</evidence>
<comment type="pathway">
    <text evidence="2">Protein modification; protein glycosylation.</text>
</comment>
<dbReference type="Gene3D" id="3.90.550.10">
    <property type="entry name" value="Spore Coat Polysaccharide Biosynthesis Protein SpsA, Chain A"/>
    <property type="match status" value="1"/>
</dbReference>
<dbReference type="Gene3D" id="3.40.50.2300">
    <property type="match status" value="1"/>
</dbReference>
<comment type="subcellular location">
    <subcellularLocation>
        <location evidence="1">Endoplasmic reticulum membrane</location>
        <topology evidence="1">Single-pass membrane protein</topology>
    </subcellularLocation>
</comment>
<name>A0A1H5S6S0_9FLAO</name>
<dbReference type="SUPFAM" id="SSF53448">
    <property type="entry name" value="Nucleotide-diphospho-sugar transferases"/>
    <property type="match status" value="1"/>
</dbReference>
<dbReference type="EMBL" id="FNVP01000001">
    <property type="protein sequence ID" value="SEF46084.1"/>
    <property type="molecule type" value="Genomic_DNA"/>
</dbReference>
<evidence type="ECO:0000256" key="6">
    <source>
        <dbReference type="ARBA" id="ARBA00022679"/>
    </source>
</evidence>
<keyword evidence="16" id="KW-1185">Reference proteome</keyword>
<evidence type="ECO:0000256" key="9">
    <source>
        <dbReference type="ARBA" id="ARBA00022968"/>
    </source>
</evidence>
<proteinExistence type="inferred from homology"/>
<keyword evidence="8" id="KW-0256">Endoplasmic reticulum</keyword>
<evidence type="ECO:0000256" key="12">
    <source>
        <dbReference type="ARBA" id="ARBA00045097"/>
    </source>
</evidence>
<sequence length="392" mass="44712">MKILIVDDQELVLLSLEKCLTDLGYEVRSSNNVFDAIAKYDEFLPNLVIADINMPVFNSVCEADQTIDNNAKAAGLEIVKYIKVIKKHDIPVMILSGNNDEEVILKGFDLGVSDYMKKPLSLNEIGARVKRLIGVRKESSVDNNNRLIQNNCIGVVIPCYNEESRLSGDEFKKFVHKNLGYHLCFVNDGSKDKTLEVLQELRKGKEDYISIYDCEKNGGKAEAVRLGMLHLAKQTQFDYIGFLDADLSTNFEDFDDLVQTISNSNYKIVSGSRINRMGADIAKESARAIISKTINFIIRKTLEMDFKDTQCGAKIMSKEVIEKTFQKKFLTKWLFDVEIFMRMKKIYGAEETKKLVCEKPLNRWVHMDGSKLSFTDSFKIIFQIGQIAIHYR</sequence>
<evidence type="ECO:0000313" key="16">
    <source>
        <dbReference type="Proteomes" id="UP000236737"/>
    </source>
</evidence>
<dbReference type="GO" id="GO:0004581">
    <property type="term" value="F:dolichyl-phosphate beta-glucosyltransferase activity"/>
    <property type="evidence" value="ECO:0007669"/>
    <property type="project" value="UniProtKB-EC"/>
</dbReference>
<dbReference type="Pfam" id="PF00072">
    <property type="entry name" value="Response_reg"/>
    <property type="match status" value="1"/>
</dbReference>
<keyword evidence="7" id="KW-0812">Transmembrane</keyword>
<dbReference type="GO" id="GO:0003677">
    <property type="term" value="F:DNA binding"/>
    <property type="evidence" value="ECO:0007669"/>
    <property type="project" value="UniProtKB-KW"/>
</dbReference>
<dbReference type="SMART" id="SM00448">
    <property type="entry name" value="REC"/>
    <property type="match status" value="1"/>
</dbReference>
<feature type="domain" description="Response regulatory" evidence="14">
    <location>
        <begin position="2"/>
        <end position="133"/>
    </location>
</feature>
<feature type="modified residue" description="4-aspartylphosphate" evidence="13">
    <location>
        <position position="51"/>
    </location>
</feature>
<dbReference type="InterPro" id="IPR001789">
    <property type="entry name" value="Sig_transdc_resp-reg_receiver"/>
</dbReference>
<keyword evidence="11" id="KW-0472">Membrane</keyword>
<evidence type="ECO:0000256" key="1">
    <source>
        <dbReference type="ARBA" id="ARBA00004389"/>
    </source>
</evidence>
<dbReference type="Pfam" id="PF00535">
    <property type="entry name" value="Glycos_transf_2"/>
    <property type="match status" value="1"/>
</dbReference>
<evidence type="ECO:0000256" key="2">
    <source>
        <dbReference type="ARBA" id="ARBA00004922"/>
    </source>
</evidence>
<keyword evidence="13" id="KW-0597">Phosphoprotein</keyword>
<dbReference type="CDD" id="cd04188">
    <property type="entry name" value="DPG_synthase"/>
    <property type="match status" value="1"/>
</dbReference>
<dbReference type="PANTHER" id="PTHR10859">
    <property type="entry name" value="GLYCOSYL TRANSFERASE"/>
    <property type="match status" value="1"/>
</dbReference>
<keyword evidence="15" id="KW-0238">DNA-binding</keyword>
<evidence type="ECO:0000256" key="4">
    <source>
        <dbReference type="ARBA" id="ARBA00012583"/>
    </source>
</evidence>
<evidence type="ECO:0000256" key="10">
    <source>
        <dbReference type="ARBA" id="ARBA00022989"/>
    </source>
</evidence>
<dbReference type="InterPro" id="IPR035518">
    <property type="entry name" value="DPG_synthase"/>
</dbReference>
<dbReference type="RefSeq" id="WP_103998342.1">
    <property type="nucleotide sequence ID" value="NZ_FNVP01000001.1"/>
</dbReference>
<dbReference type="CDD" id="cd00156">
    <property type="entry name" value="REC"/>
    <property type="match status" value="1"/>
</dbReference>
<comment type="catalytic activity">
    <reaction evidence="12">
        <text>a di-trans,poly-cis-dolichyl phosphate + UDP-alpha-D-glucose = a di-trans,poly-cis-dolichyl beta-D-glucosyl phosphate + UDP</text>
        <dbReference type="Rhea" id="RHEA:15401"/>
        <dbReference type="Rhea" id="RHEA-COMP:19498"/>
        <dbReference type="Rhea" id="RHEA-COMP:19502"/>
        <dbReference type="ChEBI" id="CHEBI:57525"/>
        <dbReference type="ChEBI" id="CHEBI:57683"/>
        <dbReference type="ChEBI" id="CHEBI:58223"/>
        <dbReference type="ChEBI" id="CHEBI:58885"/>
        <dbReference type="EC" id="2.4.1.117"/>
    </reaction>
    <physiologicalReaction direction="left-to-right" evidence="12">
        <dbReference type="Rhea" id="RHEA:15402"/>
    </physiologicalReaction>
</comment>
<dbReference type="Proteomes" id="UP000236737">
    <property type="component" value="Unassembled WGS sequence"/>
</dbReference>